<gene>
    <name evidence="2" type="ORF">GSD1FS_1872</name>
</gene>
<organism evidence="2 3">
    <name type="scientific">Bifidobacterium canis</name>
    <dbReference type="NCBI Taxonomy" id="2610880"/>
    <lineage>
        <taxon>Bacteria</taxon>
        <taxon>Bacillati</taxon>
        <taxon>Actinomycetota</taxon>
        <taxon>Actinomycetes</taxon>
        <taxon>Bifidobacteriales</taxon>
        <taxon>Bifidobacteriaceae</taxon>
        <taxon>Bifidobacterium</taxon>
    </lineage>
</organism>
<proteinExistence type="predicted"/>
<dbReference type="RefSeq" id="WP_155589297.1">
    <property type="nucleotide sequence ID" value="NZ_WNLP01000012.1"/>
</dbReference>
<feature type="compositionally biased region" description="Polar residues" evidence="1">
    <location>
        <begin position="96"/>
        <end position="117"/>
    </location>
</feature>
<name>A0A7K1J7I1_9BIFI</name>
<dbReference type="AlphaFoldDB" id="A0A7K1J7I1"/>
<feature type="region of interest" description="Disordered" evidence="1">
    <location>
        <begin position="96"/>
        <end position="128"/>
    </location>
</feature>
<accession>A0A7K1J7I1</accession>
<evidence type="ECO:0000313" key="3">
    <source>
        <dbReference type="Proteomes" id="UP000487882"/>
    </source>
</evidence>
<sequence length="290" mass="30732">MTELTCTGIHLGSGAEGTEEIDVDLRWSTRQGVGSRIQAVAEYARSIGQTLRGEPLDELAEAIATRLCGQFDIDGMTVTVRERLLGEGRMFDEASASTTFERNSAVSNPDRQPQRGSGTPRGEGAPFEAVGVDPVFHDVVVSLQSPMPNADRLFQEVIVTIDGIPGNQVNGVSPLYFVSSLDGSDSKAAVMKISTAMPINQLGQVLTALQNTHEGALTLQIVAVSDSGDESFTSVGDDPQSLGAAVLGPWNDMDPDARLDGDPLAYLFAMTSDSTQVGVESDRWLMGGLA</sequence>
<evidence type="ECO:0000313" key="2">
    <source>
        <dbReference type="EMBL" id="MUH60499.1"/>
    </source>
</evidence>
<protein>
    <submittedName>
        <fullName evidence="2">Diguanylate cyclase</fullName>
    </submittedName>
</protein>
<keyword evidence="3" id="KW-1185">Reference proteome</keyword>
<comment type="caution">
    <text evidence="2">The sequence shown here is derived from an EMBL/GenBank/DDBJ whole genome shotgun (WGS) entry which is preliminary data.</text>
</comment>
<dbReference type="EMBL" id="WNLP01000012">
    <property type="protein sequence ID" value="MUH60499.1"/>
    <property type="molecule type" value="Genomic_DNA"/>
</dbReference>
<dbReference type="Proteomes" id="UP000487882">
    <property type="component" value="Unassembled WGS sequence"/>
</dbReference>
<evidence type="ECO:0000256" key="1">
    <source>
        <dbReference type="SAM" id="MobiDB-lite"/>
    </source>
</evidence>
<reference evidence="2 3" key="1">
    <citation type="submission" date="2019-09" db="EMBL/GenBank/DDBJ databases">
        <title>Bifidobacterium canis sp. nov., isolated from the digestive tract of German Shepherd dog puppy.</title>
        <authorList>
            <person name="Bunesova V."/>
        </authorList>
    </citation>
    <scope>NUCLEOTIDE SEQUENCE [LARGE SCALE GENOMIC DNA]</scope>
    <source>
        <strain evidence="2 3">GSD1FS</strain>
    </source>
</reference>